<organism evidence="3 4">
    <name type="scientific">Helicoverpa armigera</name>
    <name type="common">Cotton bollworm</name>
    <name type="synonym">Heliothis armigera</name>
    <dbReference type="NCBI Taxonomy" id="29058"/>
    <lineage>
        <taxon>Eukaryota</taxon>
        <taxon>Metazoa</taxon>
        <taxon>Ecdysozoa</taxon>
        <taxon>Arthropoda</taxon>
        <taxon>Hexapoda</taxon>
        <taxon>Insecta</taxon>
        <taxon>Pterygota</taxon>
        <taxon>Neoptera</taxon>
        <taxon>Endopterygota</taxon>
        <taxon>Lepidoptera</taxon>
        <taxon>Glossata</taxon>
        <taxon>Ditrysia</taxon>
        <taxon>Noctuoidea</taxon>
        <taxon>Noctuidae</taxon>
        <taxon>Heliothinae</taxon>
        <taxon>Helicoverpa</taxon>
    </lineage>
</organism>
<dbReference type="Proteomes" id="UP000249218">
    <property type="component" value="Unassembled WGS sequence"/>
</dbReference>
<feature type="signal peptide" evidence="2">
    <location>
        <begin position="1"/>
        <end position="18"/>
    </location>
</feature>
<evidence type="ECO:0000256" key="2">
    <source>
        <dbReference type="SAM" id="SignalP"/>
    </source>
</evidence>
<sequence length="87" mass="9137">MSRFVVILAFGFLALTLAKPATNYGNSSSTGGNSKIQVADNSTFGNDAFGSGNQQPAPPPPPQQPQPPKIQCGLIGSLLNPFLCRNY</sequence>
<proteinExistence type="predicted"/>
<keyword evidence="4" id="KW-1185">Reference proteome</keyword>
<protein>
    <submittedName>
        <fullName evidence="3">Uncharacterized protein</fullName>
    </submittedName>
</protein>
<feature type="compositionally biased region" description="Polar residues" evidence="1">
    <location>
        <begin position="35"/>
        <end position="45"/>
    </location>
</feature>
<evidence type="ECO:0000313" key="4">
    <source>
        <dbReference type="Proteomes" id="UP000249218"/>
    </source>
</evidence>
<feature type="chain" id="PRO_5015992036" evidence="2">
    <location>
        <begin position="19"/>
        <end position="87"/>
    </location>
</feature>
<reference evidence="3 4" key="1">
    <citation type="journal article" date="2017" name="BMC Biol.">
        <title>Genomic innovations, transcriptional plasticity and gene loss underlying the evolution and divergence of two highly polyphagous and invasive Helicoverpa pest species.</title>
        <authorList>
            <person name="Pearce S.L."/>
            <person name="Clarke D.F."/>
            <person name="East P.D."/>
            <person name="Elfekih S."/>
            <person name="Gordon K.H."/>
            <person name="Jermiin L.S."/>
            <person name="McGaughran A."/>
            <person name="Oakeshott J.G."/>
            <person name="Papanikolaou A."/>
            <person name="Perera O.P."/>
            <person name="Rane R.V."/>
            <person name="Richards S."/>
            <person name="Tay W.T."/>
            <person name="Walsh T.K."/>
            <person name="Anderson A."/>
            <person name="Anderson C.J."/>
            <person name="Asgari S."/>
            <person name="Board P.G."/>
            <person name="Bretschneider A."/>
            <person name="Campbell P.M."/>
            <person name="Chertemps T."/>
            <person name="Christeller J.T."/>
            <person name="Coppin C.W."/>
            <person name="Downes S.J."/>
            <person name="Duan G."/>
            <person name="Farnsworth C.A."/>
            <person name="Good R.T."/>
            <person name="Han L.B."/>
            <person name="Han Y.C."/>
            <person name="Hatje K."/>
            <person name="Horne I."/>
            <person name="Huang Y.P."/>
            <person name="Hughes D.S."/>
            <person name="Jacquin-Joly E."/>
            <person name="James W."/>
            <person name="Jhangiani S."/>
            <person name="Kollmar M."/>
            <person name="Kuwar S.S."/>
            <person name="Li S."/>
            <person name="Liu N.Y."/>
            <person name="Maibeche M.T."/>
            <person name="Miller J.R."/>
            <person name="Montagne N."/>
            <person name="Perry T."/>
            <person name="Qu J."/>
            <person name="Song S.V."/>
            <person name="Sutton G.G."/>
            <person name="Vogel H."/>
            <person name="Walenz B.P."/>
            <person name="Xu W."/>
            <person name="Zhang H.J."/>
            <person name="Zou Z."/>
            <person name="Batterham P."/>
            <person name="Edwards O.R."/>
            <person name="Feyereisen R."/>
            <person name="Gibbs R.A."/>
            <person name="Heckel D.G."/>
            <person name="McGrath A."/>
            <person name="Robin C."/>
            <person name="Scherer S.E."/>
            <person name="Worley K.C."/>
            <person name="Wu Y.D."/>
        </authorList>
    </citation>
    <scope>NUCLEOTIDE SEQUENCE [LARGE SCALE GENOMIC DNA]</scope>
    <source>
        <strain evidence="3">Harm_GR_Male_#8</strain>
        <tissue evidence="3">Whole organism</tissue>
    </source>
</reference>
<feature type="compositionally biased region" description="Low complexity" evidence="1">
    <location>
        <begin position="23"/>
        <end position="34"/>
    </location>
</feature>
<name>A0A2W1BGZ8_HELAM</name>
<dbReference type="AlphaFoldDB" id="A0A2W1BGZ8"/>
<dbReference type="EMBL" id="KZ150099">
    <property type="protein sequence ID" value="PZC73541.1"/>
    <property type="molecule type" value="Genomic_DNA"/>
</dbReference>
<keyword evidence="2" id="KW-0732">Signal</keyword>
<gene>
    <name evidence="3" type="primary">HaOG209419</name>
    <name evidence="3" type="ORF">B5X24_HaOG209419</name>
</gene>
<feature type="compositionally biased region" description="Pro residues" evidence="1">
    <location>
        <begin position="56"/>
        <end position="68"/>
    </location>
</feature>
<evidence type="ECO:0000256" key="1">
    <source>
        <dbReference type="SAM" id="MobiDB-lite"/>
    </source>
</evidence>
<accession>A0A2W1BGZ8</accession>
<evidence type="ECO:0000313" key="3">
    <source>
        <dbReference type="EMBL" id="PZC73541.1"/>
    </source>
</evidence>
<feature type="region of interest" description="Disordered" evidence="1">
    <location>
        <begin position="23"/>
        <end position="70"/>
    </location>
</feature>